<feature type="domain" description="Peptidase S9A N-terminal" evidence="5">
    <location>
        <begin position="38"/>
        <end position="444"/>
    </location>
</feature>
<dbReference type="InterPro" id="IPR001375">
    <property type="entry name" value="Peptidase_S9_cat"/>
</dbReference>
<dbReference type="PANTHER" id="PTHR42881:SF13">
    <property type="entry name" value="PROLYL ENDOPEPTIDASE"/>
    <property type="match status" value="1"/>
</dbReference>
<organism evidence="6 7">
    <name type="scientific">Caballeronia grimmiae</name>
    <dbReference type="NCBI Taxonomy" id="1071679"/>
    <lineage>
        <taxon>Bacteria</taxon>
        <taxon>Pseudomonadati</taxon>
        <taxon>Pseudomonadota</taxon>
        <taxon>Betaproteobacteria</taxon>
        <taxon>Burkholderiales</taxon>
        <taxon>Burkholderiaceae</taxon>
        <taxon>Caballeronia</taxon>
    </lineage>
</organism>
<dbReference type="SUPFAM" id="SSF50993">
    <property type="entry name" value="Peptidase/esterase 'gauge' domain"/>
    <property type="match status" value="1"/>
</dbReference>
<evidence type="ECO:0000313" key="7">
    <source>
        <dbReference type="Proteomes" id="UP000597138"/>
    </source>
</evidence>
<sequence length="729" mass="80636">MRHNHRFDIRLKLHAQPSFMTLLPTYPAPAWPPSDGPDPFIGLESLDDPAVQDWIDAQNRRTKAAFGETPEARALAARLEAAYTSQDRIVTCSRYGDWAYNTWQDDAHPLGIVRRTPWSAWLAGTPDWDIVLDVDALDLNTNEADGTRWALADFDMLYPTYDRALVSLSPGGSDACIVREFDIAARRFIDDGFVLPDVGKHDVSWIDRDTVYVGWDDSRTNARPALTTSGFPRQARRWARGTPLADAPVVFEGKRRDVSAGADYDPLEKLHLASRAVTFWDTLHYWLDESANEWRQYDLPAHAEIEHWEGWLFVTPRKMWTTGGRRHAAGSLLVIRRDAFLDGARDFTALFVPGARRVLAGIDFTKHWLIASQMDDGAPRVTLWRPPADAAPGAEWASREFALPEASQSYVDSIDSEQDDTVLIHVEHFLTPPSLYHADLATDSPWTLLARLPAQFDASGLSAVRRHAIAPDGERIPYWLIGRDVEAERSSQPRPCLLYGYGGFEVALDPSYDATTGIAWLERGGLYAVANIRGGGEFGPQWHQAALRENRQVSFDDFIAVAQALVESGFTSAKQLGIRGASNGGLLTGVCMVQRPECFGAVLSEVPLLDMTRFHTLLQGASWIDEYGDPDDAADLRHLVAYSPYHNVSANAGYPPALFTSSKSDDRVHPGHARKMAAKMQAQGHERVWYQETGEGGHGAGVEPEAVAQAEAVAFAFLASAIGPLPSGK</sequence>
<keyword evidence="3" id="KW-0720">Serine protease</keyword>
<dbReference type="Proteomes" id="UP000597138">
    <property type="component" value="Unassembled WGS sequence"/>
</dbReference>
<evidence type="ECO:0000256" key="3">
    <source>
        <dbReference type="ARBA" id="ARBA00022825"/>
    </source>
</evidence>
<dbReference type="Gene3D" id="2.130.10.120">
    <property type="entry name" value="Prolyl oligopeptidase, N-terminal domain"/>
    <property type="match status" value="1"/>
</dbReference>
<comment type="caution">
    <text evidence="6">The sequence shown here is derived from an EMBL/GenBank/DDBJ whole genome shotgun (WGS) entry which is preliminary data.</text>
</comment>
<feature type="domain" description="Peptidase S9 prolyl oligopeptidase catalytic" evidence="4">
    <location>
        <begin position="518"/>
        <end position="722"/>
    </location>
</feature>
<evidence type="ECO:0000259" key="4">
    <source>
        <dbReference type="Pfam" id="PF00326"/>
    </source>
</evidence>
<gene>
    <name evidence="6" type="ORF">GCM10010985_06730</name>
</gene>
<dbReference type="PRINTS" id="PR00862">
    <property type="entry name" value="PROLIGOPTASE"/>
</dbReference>
<dbReference type="Gene3D" id="3.40.50.1820">
    <property type="entry name" value="alpha/beta hydrolase"/>
    <property type="match status" value="1"/>
</dbReference>
<dbReference type="InterPro" id="IPR002470">
    <property type="entry name" value="Peptidase_S9A"/>
</dbReference>
<dbReference type="EMBL" id="BMEG01000001">
    <property type="protein sequence ID" value="GGD55573.1"/>
    <property type="molecule type" value="Genomic_DNA"/>
</dbReference>
<keyword evidence="7" id="KW-1185">Reference proteome</keyword>
<proteinExistence type="predicted"/>
<protein>
    <submittedName>
        <fullName evidence="6">Prolyl oligopeptidase</fullName>
    </submittedName>
</protein>
<evidence type="ECO:0000313" key="6">
    <source>
        <dbReference type="EMBL" id="GGD55573.1"/>
    </source>
</evidence>
<evidence type="ECO:0000256" key="1">
    <source>
        <dbReference type="ARBA" id="ARBA00022670"/>
    </source>
</evidence>
<dbReference type="Pfam" id="PF02897">
    <property type="entry name" value="Peptidase_S9_N"/>
    <property type="match status" value="1"/>
</dbReference>
<dbReference type="InterPro" id="IPR023302">
    <property type="entry name" value="Pept_S9A_N"/>
</dbReference>
<dbReference type="InterPro" id="IPR051167">
    <property type="entry name" value="Prolyl_oligopep/macrocyclase"/>
</dbReference>
<evidence type="ECO:0000259" key="5">
    <source>
        <dbReference type="Pfam" id="PF02897"/>
    </source>
</evidence>
<reference evidence="7" key="1">
    <citation type="journal article" date="2019" name="Int. J. Syst. Evol. Microbiol.">
        <title>The Global Catalogue of Microorganisms (GCM) 10K type strain sequencing project: providing services to taxonomists for standard genome sequencing and annotation.</title>
        <authorList>
            <consortium name="The Broad Institute Genomics Platform"/>
            <consortium name="The Broad Institute Genome Sequencing Center for Infectious Disease"/>
            <person name="Wu L."/>
            <person name="Ma J."/>
        </authorList>
    </citation>
    <scope>NUCLEOTIDE SEQUENCE [LARGE SCALE GENOMIC DNA]</scope>
    <source>
        <strain evidence="7">CGMCC 1.11013</strain>
    </source>
</reference>
<accession>A0ABQ1R477</accession>
<evidence type="ECO:0000256" key="2">
    <source>
        <dbReference type="ARBA" id="ARBA00022801"/>
    </source>
</evidence>
<keyword evidence="1" id="KW-0645">Protease</keyword>
<dbReference type="SUPFAM" id="SSF53474">
    <property type="entry name" value="alpha/beta-Hydrolases"/>
    <property type="match status" value="1"/>
</dbReference>
<dbReference type="PANTHER" id="PTHR42881">
    <property type="entry name" value="PROLYL ENDOPEPTIDASE"/>
    <property type="match status" value="1"/>
</dbReference>
<dbReference type="Pfam" id="PF00326">
    <property type="entry name" value="Peptidase_S9"/>
    <property type="match status" value="1"/>
</dbReference>
<dbReference type="InterPro" id="IPR029058">
    <property type="entry name" value="AB_hydrolase_fold"/>
</dbReference>
<keyword evidence="2" id="KW-0378">Hydrolase</keyword>
<name>A0ABQ1R477_9BURK</name>